<evidence type="ECO:0000256" key="3">
    <source>
        <dbReference type="ARBA" id="ARBA00022989"/>
    </source>
</evidence>
<gene>
    <name evidence="10" type="ORF">JYZ213_LOCUS6398</name>
</gene>
<evidence type="ECO:0000256" key="1">
    <source>
        <dbReference type="ARBA" id="ARBA00004141"/>
    </source>
</evidence>
<keyword evidence="3 8" id="KW-1133">Transmembrane helix</keyword>
<evidence type="ECO:0000313" key="11">
    <source>
        <dbReference type="Proteomes" id="UP000663845"/>
    </source>
</evidence>
<feature type="transmembrane region" description="Helical" evidence="8">
    <location>
        <begin position="97"/>
        <end position="116"/>
    </location>
</feature>
<feature type="domain" description="G-protein coupled receptors family 1 profile" evidence="9">
    <location>
        <begin position="35"/>
        <end position="298"/>
    </location>
</feature>
<organism evidence="10 11">
    <name type="scientific">Adineta steineri</name>
    <dbReference type="NCBI Taxonomy" id="433720"/>
    <lineage>
        <taxon>Eukaryota</taxon>
        <taxon>Metazoa</taxon>
        <taxon>Spiralia</taxon>
        <taxon>Gnathifera</taxon>
        <taxon>Rotifera</taxon>
        <taxon>Eurotatoria</taxon>
        <taxon>Bdelloidea</taxon>
        <taxon>Adinetida</taxon>
        <taxon>Adinetidae</taxon>
        <taxon>Adineta</taxon>
    </lineage>
</organism>
<comment type="subcellular location">
    <subcellularLocation>
        <location evidence="1">Membrane</location>
        <topology evidence="1">Multi-pass membrane protein</topology>
    </subcellularLocation>
</comment>
<dbReference type="InterPro" id="IPR000276">
    <property type="entry name" value="GPCR_Rhodpsn"/>
</dbReference>
<keyword evidence="6" id="KW-0675">Receptor</keyword>
<feature type="transmembrane region" description="Helical" evidence="8">
    <location>
        <begin position="279"/>
        <end position="301"/>
    </location>
</feature>
<dbReference type="Gene3D" id="1.20.1070.10">
    <property type="entry name" value="Rhodopsin 7-helix transmembrane proteins"/>
    <property type="match status" value="1"/>
</dbReference>
<feature type="transmembrane region" description="Helical" evidence="8">
    <location>
        <begin position="238"/>
        <end position="259"/>
    </location>
</feature>
<feature type="transmembrane region" description="Helical" evidence="8">
    <location>
        <begin position="136"/>
        <end position="153"/>
    </location>
</feature>
<dbReference type="Proteomes" id="UP000663845">
    <property type="component" value="Unassembled WGS sequence"/>
</dbReference>
<dbReference type="EMBL" id="CAJNOG010000040">
    <property type="protein sequence ID" value="CAF0822676.1"/>
    <property type="molecule type" value="Genomic_DNA"/>
</dbReference>
<feature type="transmembrane region" description="Helical" evidence="8">
    <location>
        <begin position="20"/>
        <end position="43"/>
    </location>
</feature>
<dbReference type="GO" id="GO:0005886">
    <property type="term" value="C:plasma membrane"/>
    <property type="evidence" value="ECO:0007669"/>
    <property type="project" value="TreeGrafter"/>
</dbReference>
<evidence type="ECO:0000256" key="4">
    <source>
        <dbReference type="ARBA" id="ARBA00023040"/>
    </source>
</evidence>
<dbReference type="GO" id="GO:0004930">
    <property type="term" value="F:G protein-coupled receptor activity"/>
    <property type="evidence" value="ECO:0007669"/>
    <property type="project" value="UniProtKB-KW"/>
</dbReference>
<feature type="transmembrane region" description="Helical" evidence="8">
    <location>
        <begin position="187"/>
        <end position="206"/>
    </location>
</feature>
<keyword evidence="4" id="KW-0297">G-protein coupled receptor</keyword>
<sequence>MSSSEAAALMSYYTRIINNLYNTFGYMLLGVGTIGCVLNCIMFTQKIMRKSSSSIYFLAFNIISLFILYSILFITLLRNSSKIDLTILSIIGCKIYYYIRTVVTVLASYYLVLASIDRALFTSPNALIRQRSTHRLAYQSIGGVTIIILLYYIQTPVFANLYQLYPGVYLCYYPQESYRNFSTFNSLIINAIVPILLLTIFGTLTVKHLYQKRIQPVTVNPTVVNTGRSNKTRQMTMMLLIEILIYAFCQLMLLCFNIYSQLTQNQTKTAQQTALEQFIISIFFLFTIIPHVTSFYVYLVISKPFRKQTCKVLFNICRYHLNHNG</sequence>
<accession>A0A813U8G3</accession>
<evidence type="ECO:0000256" key="7">
    <source>
        <dbReference type="ARBA" id="ARBA00023224"/>
    </source>
</evidence>
<keyword evidence="7" id="KW-0807">Transducer</keyword>
<keyword evidence="5 8" id="KW-0472">Membrane</keyword>
<protein>
    <recommendedName>
        <fullName evidence="9">G-protein coupled receptors family 1 profile domain-containing protein</fullName>
    </recommendedName>
</protein>
<name>A0A813U8G3_9BILA</name>
<evidence type="ECO:0000256" key="6">
    <source>
        <dbReference type="ARBA" id="ARBA00023170"/>
    </source>
</evidence>
<dbReference type="SUPFAM" id="SSF81321">
    <property type="entry name" value="Family A G protein-coupled receptor-like"/>
    <property type="match status" value="1"/>
</dbReference>
<evidence type="ECO:0000259" key="9">
    <source>
        <dbReference type="PROSITE" id="PS50262"/>
    </source>
</evidence>
<evidence type="ECO:0000256" key="8">
    <source>
        <dbReference type="SAM" id="Phobius"/>
    </source>
</evidence>
<reference evidence="10" key="1">
    <citation type="submission" date="2021-02" db="EMBL/GenBank/DDBJ databases">
        <authorList>
            <person name="Nowell W R."/>
        </authorList>
    </citation>
    <scope>NUCLEOTIDE SEQUENCE</scope>
</reference>
<dbReference type="PROSITE" id="PS50262">
    <property type="entry name" value="G_PROTEIN_RECEP_F1_2"/>
    <property type="match status" value="1"/>
</dbReference>
<dbReference type="InterPro" id="IPR017452">
    <property type="entry name" value="GPCR_Rhodpsn_7TM"/>
</dbReference>
<proteinExistence type="predicted"/>
<evidence type="ECO:0000256" key="2">
    <source>
        <dbReference type="ARBA" id="ARBA00022692"/>
    </source>
</evidence>
<evidence type="ECO:0000313" key="10">
    <source>
        <dbReference type="EMBL" id="CAF0822676.1"/>
    </source>
</evidence>
<comment type="caution">
    <text evidence="10">The sequence shown here is derived from an EMBL/GenBank/DDBJ whole genome shotgun (WGS) entry which is preliminary data.</text>
</comment>
<dbReference type="PANTHER" id="PTHR24243:SF233">
    <property type="entry name" value="THYROTROPIN-RELEASING HORMONE RECEPTOR"/>
    <property type="match status" value="1"/>
</dbReference>
<dbReference type="Pfam" id="PF00001">
    <property type="entry name" value="7tm_1"/>
    <property type="match status" value="1"/>
</dbReference>
<dbReference type="AlphaFoldDB" id="A0A813U8G3"/>
<dbReference type="PANTHER" id="PTHR24243">
    <property type="entry name" value="G-PROTEIN COUPLED RECEPTOR"/>
    <property type="match status" value="1"/>
</dbReference>
<evidence type="ECO:0000256" key="5">
    <source>
        <dbReference type="ARBA" id="ARBA00023136"/>
    </source>
</evidence>
<feature type="transmembrane region" description="Helical" evidence="8">
    <location>
        <begin position="55"/>
        <end position="77"/>
    </location>
</feature>
<keyword evidence="2 8" id="KW-0812">Transmembrane</keyword>